<evidence type="ECO:0008006" key="12">
    <source>
        <dbReference type="Google" id="ProtNLM"/>
    </source>
</evidence>
<feature type="region of interest" description="Disordered" evidence="7">
    <location>
        <begin position="1"/>
        <end position="44"/>
    </location>
</feature>
<keyword evidence="3" id="KW-0805">Transcription regulation</keyword>
<dbReference type="PROSITE" id="PS00463">
    <property type="entry name" value="ZN2_CY6_FUNGAL_1"/>
    <property type="match status" value="1"/>
</dbReference>
<evidence type="ECO:0000313" key="10">
    <source>
        <dbReference type="EMBL" id="RPD63755.1"/>
    </source>
</evidence>
<dbReference type="InterPro" id="IPR036236">
    <property type="entry name" value="Znf_C2H2_sf"/>
</dbReference>
<organism evidence="10 11">
    <name type="scientific">Lentinus tigrinus ALCF2SS1-6</name>
    <dbReference type="NCBI Taxonomy" id="1328759"/>
    <lineage>
        <taxon>Eukaryota</taxon>
        <taxon>Fungi</taxon>
        <taxon>Dikarya</taxon>
        <taxon>Basidiomycota</taxon>
        <taxon>Agaricomycotina</taxon>
        <taxon>Agaricomycetes</taxon>
        <taxon>Polyporales</taxon>
        <taxon>Polyporaceae</taxon>
        <taxon>Lentinus</taxon>
    </lineage>
</organism>
<sequence>MSADALQPPPDIPTTSLPSASTSAADSGVHRRKNGAISKMRSHRGNIPTLPQTKFCHLCSAKFTRTTHLNRHLKTHSNERAHECDRCHAQFTRSDLLTRHRRTCCDSSANRSRRKSCQSCAESKIKCDLQRPCSKCKARGRECIYANASAADSPEAGGSASKKDSSPEATTSASGSSPNEGSSPEAGPSSQSPITSVPVPTSSSLPDLPSQSSLFSSLATMSAFTPGSVAPASTTPMPTSTVNFDPLAAAVLNTAAGPSSTTLVNSTLALSSDKNDQGADGKLYGDLFSNEMYDSLFSDVFTTSFQKNPAVPGQHFQADPTAMLTDRLESIVVDQAMVEAFFNNPAQLAIYATPSPAISMYADPTAIPESEVNEVLSQTTQAVTAAKDWPTLPEMYEFIETFFNTYTYHMPVIHLPTFLSEPRHPLLVKASKASGAMYFDSAAATNFIDRILASARDEIIADLSHTTDYDTIIQLALASGIIQTIGMFHRNPEQRTKSNVYHGMIVMMLRMNGFVEKTRDWKLQPIDFSDPENVQKSWREWVRHESAKRALWLCYLHDCCHAVFFNISPTFHTEQFTLGLPCEDALWAAKDATEWAQILQAPSPYGAMEVRLCGHFLKSLYFYLVRDNPHNEPRQFLCSPFGHFIMIHAMMRKLFEMYLRDRLPFHQQTELGGRPQLNPHFVDKDRVYHLQILLHCWLQSWLQSPETPRDVPESRQRFLFNALPFYWLTQVGLVAYQEGLPPFDPEGVYITSHEAKFHLMKKWEKHIRKFLERGEEAPTMFWDEVMKNRTDSWQQESGFEFAHLLGFFHSGRESGTSAAGVP</sequence>
<feature type="domain" description="C2H2-type" evidence="9">
    <location>
        <begin position="54"/>
        <end position="81"/>
    </location>
</feature>
<evidence type="ECO:0000259" key="8">
    <source>
        <dbReference type="PROSITE" id="PS50048"/>
    </source>
</evidence>
<evidence type="ECO:0000256" key="7">
    <source>
        <dbReference type="SAM" id="MobiDB-lite"/>
    </source>
</evidence>
<dbReference type="Gene3D" id="3.30.160.60">
    <property type="entry name" value="Classic Zinc Finger"/>
    <property type="match status" value="1"/>
</dbReference>
<keyword evidence="11" id="KW-1185">Reference proteome</keyword>
<dbReference type="Proteomes" id="UP000313359">
    <property type="component" value="Unassembled WGS sequence"/>
</dbReference>
<dbReference type="CDD" id="cd00067">
    <property type="entry name" value="GAL4"/>
    <property type="match status" value="1"/>
</dbReference>
<evidence type="ECO:0000313" key="11">
    <source>
        <dbReference type="Proteomes" id="UP000313359"/>
    </source>
</evidence>
<dbReference type="Pfam" id="PF00172">
    <property type="entry name" value="Zn_clus"/>
    <property type="match status" value="1"/>
</dbReference>
<keyword evidence="6" id="KW-0863">Zinc-finger</keyword>
<evidence type="ECO:0000256" key="2">
    <source>
        <dbReference type="ARBA" id="ARBA00022833"/>
    </source>
</evidence>
<dbReference type="PANTHER" id="PTHR47660:SF2">
    <property type="entry name" value="TRANSCRIPTION FACTOR WITH C2H2 AND ZN(2)-CYS(6) DNA BINDING DOMAIN (EUROFUNG)"/>
    <property type="match status" value="1"/>
</dbReference>
<dbReference type="GO" id="GO:0003677">
    <property type="term" value="F:DNA binding"/>
    <property type="evidence" value="ECO:0007669"/>
    <property type="project" value="InterPro"/>
</dbReference>
<feature type="domain" description="C2H2-type" evidence="9">
    <location>
        <begin position="82"/>
        <end position="112"/>
    </location>
</feature>
<keyword evidence="5" id="KW-0539">Nucleus</keyword>
<dbReference type="InterPro" id="IPR007219">
    <property type="entry name" value="XnlR_reg_dom"/>
</dbReference>
<gene>
    <name evidence="10" type="ORF">L227DRAFT_572191</name>
</gene>
<protein>
    <recommendedName>
        <fullName evidence="12">Zn(2)-C6 fungal-type domain-containing protein</fullName>
    </recommendedName>
</protein>
<dbReference type="CDD" id="cd12148">
    <property type="entry name" value="fungal_TF_MHR"/>
    <property type="match status" value="1"/>
</dbReference>
<evidence type="ECO:0000256" key="3">
    <source>
        <dbReference type="ARBA" id="ARBA00023015"/>
    </source>
</evidence>
<evidence type="ECO:0000256" key="4">
    <source>
        <dbReference type="ARBA" id="ARBA00023163"/>
    </source>
</evidence>
<proteinExistence type="predicted"/>
<feature type="domain" description="Zn(2)-C6 fungal-type" evidence="8">
    <location>
        <begin position="116"/>
        <end position="145"/>
    </location>
</feature>
<evidence type="ECO:0000259" key="9">
    <source>
        <dbReference type="PROSITE" id="PS50157"/>
    </source>
</evidence>
<dbReference type="GO" id="GO:0000981">
    <property type="term" value="F:DNA-binding transcription factor activity, RNA polymerase II-specific"/>
    <property type="evidence" value="ECO:0007669"/>
    <property type="project" value="InterPro"/>
</dbReference>
<feature type="compositionally biased region" description="Basic residues" evidence="7">
    <location>
        <begin position="30"/>
        <end position="44"/>
    </location>
</feature>
<name>A0A5C2SIU3_9APHY</name>
<dbReference type="InterPro" id="IPR036864">
    <property type="entry name" value="Zn2-C6_fun-type_DNA-bd_sf"/>
</dbReference>
<reference evidence="10" key="1">
    <citation type="journal article" date="2018" name="Genome Biol. Evol.">
        <title>Genomics and development of Lentinus tigrinus, a white-rot wood-decaying mushroom with dimorphic fruiting bodies.</title>
        <authorList>
            <person name="Wu B."/>
            <person name="Xu Z."/>
            <person name="Knudson A."/>
            <person name="Carlson A."/>
            <person name="Chen N."/>
            <person name="Kovaka S."/>
            <person name="LaButti K."/>
            <person name="Lipzen A."/>
            <person name="Pennachio C."/>
            <person name="Riley R."/>
            <person name="Schakwitz W."/>
            <person name="Umezawa K."/>
            <person name="Ohm R.A."/>
            <person name="Grigoriev I.V."/>
            <person name="Nagy L.G."/>
            <person name="Gibbons J."/>
            <person name="Hibbett D."/>
        </authorList>
    </citation>
    <scope>NUCLEOTIDE SEQUENCE [LARGE SCALE GENOMIC DNA]</scope>
    <source>
        <strain evidence="10">ALCF2SS1-6</strain>
    </source>
</reference>
<keyword evidence="2" id="KW-0862">Zinc</keyword>
<evidence type="ECO:0000256" key="6">
    <source>
        <dbReference type="PROSITE-ProRule" id="PRU00042"/>
    </source>
</evidence>
<dbReference type="Pfam" id="PF04082">
    <property type="entry name" value="Fungal_trans"/>
    <property type="match status" value="1"/>
</dbReference>
<accession>A0A5C2SIU3</accession>
<dbReference type="PANTHER" id="PTHR47660">
    <property type="entry name" value="TRANSCRIPTION FACTOR WITH C2H2 AND ZN(2)-CYS(6) DNA BINDING DOMAIN (EUROFUNG)-RELATED-RELATED"/>
    <property type="match status" value="1"/>
</dbReference>
<feature type="region of interest" description="Disordered" evidence="7">
    <location>
        <begin position="151"/>
        <end position="209"/>
    </location>
</feature>
<dbReference type="PROSITE" id="PS00028">
    <property type="entry name" value="ZINC_FINGER_C2H2_1"/>
    <property type="match status" value="1"/>
</dbReference>
<dbReference type="PROSITE" id="PS50048">
    <property type="entry name" value="ZN2_CY6_FUNGAL_2"/>
    <property type="match status" value="1"/>
</dbReference>
<dbReference type="STRING" id="1328759.A0A5C2SIU3"/>
<dbReference type="AlphaFoldDB" id="A0A5C2SIU3"/>
<dbReference type="SUPFAM" id="SSF57667">
    <property type="entry name" value="beta-beta-alpha zinc fingers"/>
    <property type="match status" value="1"/>
</dbReference>
<dbReference type="GO" id="GO:0008270">
    <property type="term" value="F:zinc ion binding"/>
    <property type="evidence" value="ECO:0007669"/>
    <property type="project" value="UniProtKB-KW"/>
</dbReference>
<dbReference type="SMART" id="SM00066">
    <property type="entry name" value="GAL4"/>
    <property type="match status" value="1"/>
</dbReference>
<evidence type="ECO:0000256" key="1">
    <source>
        <dbReference type="ARBA" id="ARBA00022723"/>
    </source>
</evidence>
<feature type="compositionally biased region" description="Low complexity" evidence="7">
    <location>
        <begin position="172"/>
        <end position="209"/>
    </location>
</feature>
<keyword evidence="4" id="KW-0804">Transcription</keyword>
<dbReference type="EMBL" id="ML122255">
    <property type="protein sequence ID" value="RPD63755.1"/>
    <property type="molecule type" value="Genomic_DNA"/>
</dbReference>
<dbReference type="InterPro" id="IPR013087">
    <property type="entry name" value="Znf_C2H2_type"/>
</dbReference>
<keyword evidence="1" id="KW-0479">Metal-binding</keyword>
<dbReference type="OrthoDB" id="1405595at2759"/>
<dbReference type="InterPro" id="IPR001138">
    <property type="entry name" value="Zn2Cys6_DnaBD"/>
</dbReference>
<evidence type="ECO:0000256" key="5">
    <source>
        <dbReference type="ARBA" id="ARBA00023242"/>
    </source>
</evidence>
<dbReference type="PROSITE" id="PS50157">
    <property type="entry name" value="ZINC_FINGER_C2H2_2"/>
    <property type="match status" value="2"/>
</dbReference>
<dbReference type="GO" id="GO:0006351">
    <property type="term" value="P:DNA-templated transcription"/>
    <property type="evidence" value="ECO:0007669"/>
    <property type="project" value="InterPro"/>
</dbReference>
<dbReference type="SUPFAM" id="SSF57701">
    <property type="entry name" value="Zn2/Cys6 DNA-binding domain"/>
    <property type="match status" value="1"/>
</dbReference>
<feature type="compositionally biased region" description="Low complexity" evidence="7">
    <location>
        <begin position="14"/>
        <end position="27"/>
    </location>
</feature>
<dbReference type="Gene3D" id="4.10.240.10">
    <property type="entry name" value="Zn(2)-C6 fungal-type DNA-binding domain"/>
    <property type="match status" value="1"/>
</dbReference>